<evidence type="ECO:0008006" key="15">
    <source>
        <dbReference type="Google" id="ProtNLM"/>
    </source>
</evidence>
<feature type="compositionally biased region" description="Basic and acidic residues" evidence="10">
    <location>
        <begin position="162"/>
        <end position="179"/>
    </location>
</feature>
<sequence>MPSKGQPIDSAIGMMDSAYFTSRKDILDWINELLSLNLTKIEQTATGAVACQLADFMFPGTLRVGKVNWSANSQYDYVNNYKLLQDCFNKNNVSRYVDVDKLVRGKYQDNLEFMQWFKAFFDQVAVEREEYDPVKVRQKGKGGTNAAKFLGEKAKGGTKLLPTDREKAKAARKVDEEKAGGVAGGEAKKQQPKAATGAPRQVLKEAGNVQEKPQSNAKGAVKKTTVEKTMRRTQSAKGRSGAPGASQSTDSSKLMKKNSDLSKEVVGLRASVDGLEKERDFYFEKLRDIEVMLQAFQERGDKTPEVGEKVVKDVFRVLYATTEERITVGDDGAIIESLGGGEVENPAAGGEEEAEVGVGGEEEVTTGGGETAATQQIVT</sequence>
<evidence type="ECO:0000256" key="4">
    <source>
        <dbReference type="ARBA" id="ARBA00022618"/>
    </source>
</evidence>
<dbReference type="Gene3D" id="1.20.5.1430">
    <property type="match status" value="1"/>
</dbReference>
<evidence type="ECO:0000256" key="9">
    <source>
        <dbReference type="PROSITE-ProRule" id="PRU00576"/>
    </source>
</evidence>
<dbReference type="Pfam" id="PF00307">
    <property type="entry name" value="CH"/>
    <property type="match status" value="1"/>
</dbReference>
<accession>A0A9W7GD55</accession>
<dbReference type="OrthoDB" id="2119228at2759"/>
<evidence type="ECO:0000256" key="7">
    <source>
        <dbReference type="ARBA" id="ARBA00023212"/>
    </source>
</evidence>
<dbReference type="EMBL" id="BRYA01000141">
    <property type="protein sequence ID" value="GMI41029.1"/>
    <property type="molecule type" value="Genomic_DNA"/>
</dbReference>
<evidence type="ECO:0000259" key="12">
    <source>
        <dbReference type="PROSITE" id="PS51230"/>
    </source>
</evidence>
<evidence type="ECO:0000256" key="10">
    <source>
        <dbReference type="SAM" id="MobiDB-lite"/>
    </source>
</evidence>
<dbReference type="SUPFAM" id="SSF47576">
    <property type="entry name" value="Calponin-homology domain, CH-domain"/>
    <property type="match status" value="1"/>
</dbReference>
<dbReference type="FunFam" id="1.10.418.10:FF:000028">
    <property type="entry name" value="RP/EB family microtubule-associated protein"/>
    <property type="match status" value="1"/>
</dbReference>
<dbReference type="PROSITE" id="PS50021">
    <property type="entry name" value="CH"/>
    <property type="match status" value="1"/>
</dbReference>
<protein>
    <recommendedName>
        <fullName evidence="15">Microtubule-associated protein RP/EB family member 1</fullName>
    </recommendedName>
</protein>
<keyword evidence="7" id="KW-0206">Cytoskeleton</keyword>
<comment type="caution">
    <text evidence="13">The sequence shown here is derived from an EMBL/GenBank/DDBJ whole genome shotgun (WGS) entry which is preliminary data.</text>
</comment>
<feature type="domain" description="EB1 C-terminal" evidence="12">
    <location>
        <begin position="250"/>
        <end position="327"/>
    </location>
</feature>
<organism evidence="13 14">
    <name type="scientific">Triparma columacea</name>
    <dbReference type="NCBI Taxonomy" id="722753"/>
    <lineage>
        <taxon>Eukaryota</taxon>
        <taxon>Sar</taxon>
        <taxon>Stramenopiles</taxon>
        <taxon>Ochrophyta</taxon>
        <taxon>Bolidophyceae</taxon>
        <taxon>Parmales</taxon>
        <taxon>Triparmaceae</taxon>
        <taxon>Triparma</taxon>
    </lineage>
</organism>
<keyword evidence="14" id="KW-1185">Reference proteome</keyword>
<evidence type="ECO:0000256" key="3">
    <source>
        <dbReference type="ARBA" id="ARBA00022490"/>
    </source>
</evidence>
<gene>
    <name evidence="13" type="ORF">TrCOL_g10588</name>
</gene>
<evidence type="ECO:0000313" key="13">
    <source>
        <dbReference type="EMBL" id="GMI41029.1"/>
    </source>
</evidence>
<keyword evidence="6" id="KW-0498">Mitosis</keyword>
<evidence type="ECO:0000256" key="1">
    <source>
        <dbReference type="ARBA" id="ARBA00004245"/>
    </source>
</evidence>
<dbReference type="PROSITE" id="PS51230">
    <property type="entry name" value="EB1_C"/>
    <property type="match status" value="1"/>
</dbReference>
<evidence type="ECO:0000256" key="5">
    <source>
        <dbReference type="ARBA" id="ARBA00022701"/>
    </source>
</evidence>
<dbReference type="Pfam" id="PF03271">
    <property type="entry name" value="EB1"/>
    <property type="match status" value="1"/>
</dbReference>
<keyword evidence="5 9" id="KW-0493">Microtubule</keyword>
<evidence type="ECO:0000256" key="2">
    <source>
        <dbReference type="ARBA" id="ARBA00010729"/>
    </source>
</evidence>
<dbReference type="GO" id="GO:0008017">
    <property type="term" value="F:microtubule binding"/>
    <property type="evidence" value="ECO:0007669"/>
    <property type="project" value="InterPro"/>
</dbReference>
<keyword evidence="4" id="KW-0132">Cell division</keyword>
<name>A0A9W7GD55_9STRA</name>
<dbReference type="Proteomes" id="UP001165065">
    <property type="component" value="Unassembled WGS sequence"/>
</dbReference>
<evidence type="ECO:0000259" key="11">
    <source>
        <dbReference type="PROSITE" id="PS50021"/>
    </source>
</evidence>
<dbReference type="InterPro" id="IPR036872">
    <property type="entry name" value="CH_dom_sf"/>
</dbReference>
<feature type="compositionally biased region" description="Acidic residues" evidence="10">
    <location>
        <begin position="350"/>
        <end position="364"/>
    </location>
</feature>
<evidence type="ECO:0000313" key="14">
    <source>
        <dbReference type="Proteomes" id="UP001165065"/>
    </source>
</evidence>
<dbReference type="InterPro" id="IPR004953">
    <property type="entry name" value="EB1_C"/>
</dbReference>
<reference evidence="14" key="1">
    <citation type="journal article" date="2023" name="Commun. Biol.">
        <title>Genome analysis of Parmales, the sister group of diatoms, reveals the evolutionary specialization of diatoms from phago-mixotrophs to photoautotrophs.</title>
        <authorList>
            <person name="Ban H."/>
            <person name="Sato S."/>
            <person name="Yoshikawa S."/>
            <person name="Yamada K."/>
            <person name="Nakamura Y."/>
            <person name="Ichinomiya M."/>
            <person name="Sato N."/>
            <person name="Blanc-Mathieu R."/>
            <person name="Endo H."/>
            <person name="Kuwata A."/>
            <person name="Ogata H."/>
        </authorList>
    </citation>
    <scope>NUCLEOTIDE SEQUENCE [LARGE SCALE GENOMIC DNA]</scope>
</reference>
<comment type="subcellular location">
    <subcellularLocation>
        <location evidence="1">Cytoplasm</location>
        <location evidence="1">Cytoskeleton</location>
    </subcellularLocation>
</comment>
<dbReference type="InterPro" id="IPR001715">
    <property type="entry name" value="CH_dom"/>
</dbReference>
<feature type="region of interest" description="Disordered" evidence="10">
    <location>
        <begin position="147"/>
        <end position="259"/>
    </location>
</feature>
<proteinExistence type="inferred from homology"/>
<dbReference type="GO" id="GO:0005874">
    <property type="term" value="C:microtubule"/>
    <property type="evidence" value="ECO:0007669"/>
    <property type="project" value="UniProtKB-KW"/>
</dbReference>
<dbReference type="AlphaFoldDB" id="A0A9W7GD55"/>
<keyword evidence="3" id="KW-0963">Cytoplasm</keyword>
<feature type="region of interest" description="Disordered" evidence="10">
    <location>
        <begin position="339"/>
        <end position="379"/>
    </location>
</feature>
<dbReference type="SUPFAM" id="SSF140612">
    <property type="entry name" value="EB1 dimerisation domain-like"/>
    <property type="match status" value="1"/>
</dbReference>
<dbReference type="GO" id="GO:0051301">
    <property type="term" value="P:cell division"/>
    <property type="evidence" value="ECO:0007669"/>
    <property type="project" value="UniProtKB-KW"/>
</dbReference>
<dbReference type="InterPro" id="IPR036133">
    <property type="entry name" value="EB1_C_sf"/>
</dbReference>
<feature type="domain" description="Calponin-homology (CH)" evidence="11">
    <location>
        <begin position="20"/>
        <end position="122"/>
    </location>
</feature>
<dbReference type="PANTHER" id="PTHR10623">
    <property type="entry name" value="MICROTUBULE-ASSOCIATED PROTEIN RP/EB FAMILY MEMBER"/>
    <property type="match status" value="1"/>
</dbReference>
<comment type="similarity">
    <text evidence="2">Belongs to the MAPRE family.</text>
</comment>
<dbReference type="Gene3D" id="1.10.418.10">
    <property type="entry name" value="Calponin-like domain"/>
    <property type="match status" value="1"/>
</dbReference>
<dbReference type="InterPro" id="IPR027328">
    <property type="entry name" value="MAPRE"/>
</dbReference>
<keyword evidence="8" id="KW-0131">Cell cycle</keyword>
<evidence type="ECO:0000256" key="6">
    <source>
        <dbReference type="ARBA" id="ARBA00022776"/>
    </source>
</evidence>
<evidence type="ECO:0000256" key="8">
    <source>
        <dbReference type="ARBA" id="ARBA00023306"/>
    </source>
</evidence>